<dbReference type="RefSeq" id="WP_205375011.1">
    <property type="nucleotide sequence ID" value="NZ_JAFEJA010000001.1"/>
</dbReference>
<proteinExistence type="predicted"/>
<feature type="compositionally biased region" description="Pro residues" evidence="1">
    <location>
        <begin position="1"/>
        <end position="23"/>
    </location>
</feature>
<keyword evidence="5" id="KW-1185">Reference proteome</keyword>
<reference evidence="4 5" key="1">
    <citation type="journal article" date="2016" name="Arch. Microbiol.">
        <title>Streptomyces zhihengii sp. nov., isolated from rhizospheric soil of Psammosilene tunicoides.</title>
        <authorList>
            <person name="Huang M.J."/>
            <person name="Fei J.J."/>
            <person name="Salam N."/>
            <person name="Kim C.J."/>
            <person name="Hozzein W.N."/>
            <person name="Xiao M."/>
            <person name="Huang H.Q."/>
            <person name="Li W.J."/>
        </authorList>
    </citation>
    <scope>NUCLEOTIDE SEQUENCE [LARGE SCALE GENOMIC DNA]</scope>
    <source>
        <strain evidence="4 5">YIM T102</strain>
    </source>
</reference>
<protein>
    <submittedName>
        <fullName evidence="4">PQQ-binding-like beta-propeller repeat protein</fullName>
    </submittedName>
</protein>
<feature type="domain" description="Pyrrolo-quinoline quinone repeat" evidence="3">
    <location>
        <begin position="298"/>
        <end position="461"/>
    </location>
</feature>
<accession>A0ABS2UU58</accession>
<feature type="transmembrane region" description="Helical" evidence="2">
    <location>
        <begin position="143"/>
        <end position="162"/>
    </location>
</feature>
<dbReference type="Gene3D" id="2.130.10.10">
    <property type="entry name" value="YVTN repeat-like/Quinoprotein amine dehydrogenase"/>
    <property type="match status" value="1"/>
</dbReference>
<dbReference type="Proteomes" id="UP000664109">
    <property type="component" value="Unassembled WGS sequence"/>
</dbReference>
<feature type="region of interest" description="Disordered" evidence="1">
    <location>
        <begin position="1"/>
        <end position="135"/>
    </location>
</feature>
<evidence type="ECO:0000256" key="2">
    <source>
        <dbReference type="SAM" id="Phobius"/>
    </source>
</evidence>
<keyword evidence="2" id="KW-0472">Membrane</keyword>
<sequence length="624" mass="64340">MTQPPPPPNQPPGPPPNQPPNEPPQGGFGGPQEPPAGGFGAPTPPPQDGSYGYPQTPPPQDGSYGYPQTPPQGGGSYGYPQTQPQQQYGYPGAPTQGQPAYGAPQQGATAQQPYGYPTQPMQPAAPGPGGGGGGRRISTQMQIIIAAAVAIVLIVVGGIVYASSGDDGKKDEAKNSSGGASGDGGKDGGEGGKTAPDGAGTEKPGATTSSKVAYQLPEPAREDLTAVPGSWVTDKAFVKPGVNSVVGYDVAKGNALWTTPLAGQVCAGSRHVTEDNKTAILFEAKKRTAPKFYEKCTEVGVLDLTTGKLLWSKSVTGGAGGDGKTQFEQVTVSGGTVAAGGLYGGAAFDLNTGAERWKPTVDADNCRDIGYAGGKALVAVRTCGEYGNQTAVVQPVNAENGTPLSSYKMPAGVEDARVVSSDPLVVAADVGDTGTFGISDFFSIDAKTGKLLARIAAPGDKYLARCPASDGVEGCQFVVVGNGKLYLPTEEHEAGGDLGRTNEIVAFDLKTGKGTPERADAGAGYHALPLRMDGGNLIVYKWPPYNKGGQIVSINGATFEQTVLMDNPADRSVRDAETSFTENGSEYRYQGGRFFISQDLMSKPRASESTYGKKYLAIVFTVAD</sequence>
<dbReference type="InterPro" id="IPR015943">
    <property type="entry name" value="WD40/YVTN_repeat-like_dom_sf"/>
</dbReference>
<evidence type="ECO:0000259" key="3">
    <source>
        <dbReference type="Pfam" id="PF13360"/>
    </source>
</evidence>
<feature type="region of interest" description="Disordered" evidence="1">
    <location>
        <begin position="164"/>
        <end position="208"/>
    </location>
</feature>
<dbReference type="InterPro" id="IPR002372">
    <property type="entry name" value="PQQ_rpt_dom"/>
</dbReference>
<evidence type="ECO:0000256" key="1">
    <source>
        <dbReference type="SAM" id="MobiDB-lite"/>
    </source>
</evidence>
<dbReference type="Gene3D" id="2.40.10.480">
    <property type="match status" value="1"/>
</dbReference>
<gene>
    <name evidence="4" type="ORF">JE024_20680</name>
</gene>
<dbReference type="Pfam" id="PF13360">
    <property type="entry name" value="PQQ_2"/>
    <property type="match status" value="1"/>
</dbReference>
<dbReference type="InterPro" id="IPR011047">
    <property type="entry name" value="Quinoprotein_ADH-like_sf"/>
</dbReference>
<comment type="caution">
    <text evidence="4">The sequence shown here is derived from an EMBL/GenBank/DDBJ whole genome shotgun (WGS) entry which is preliminary data.</text>
</comment>
<keyword evidence="2" id="KW-0812">Transmembrane</keyword>
<evidence type="ECO:0000313" key="5">
    <source>
        <dbReference type="Proteomes" id="UP000664109"/>
    </source>
</evidence>
<evidence type="ECO:0000313" key="4">
    <source>
        <dbReference type="EMBL" id="MBM9621112.1"/>
    </source>
</evidence>
<organism evidence="4 5">
    <name type="scientific">Streptomyces zhihengii</name>
    <dbReference type="NCBI Taxonomy" id="1818004"/>
    <lineage>
        <taxon>Bacteria</taxon>
        <taxon>Bacillati</taxon>
        <taxon>Actinomycetota</taxon>
        <taxon>Actinomycetes</taxon>
        <taxon>Kitasatosporales</taxon>
        <taxon>Streptomycetaceae</taxon>
        <taxon>Streptomyces</taxon>
    </lineage>
</organism>
<dbReference type="EMBL" id="JAFEJA010000001">
    <property type="protein sequence ID" value="MBM9621112.1"/>
    <property type="molecule type" value="Genomic_DNA"/>
</dbReference>
<feature type="compositionally biased region" description="Low complexity" evidence="1">
    <location>
        <begin position="78"/>
        <end position="116"/>
    </location>
</feature>
<keyword evidence="2" id="KW-1133">Transmembrane helix</keyword>
<dbReference type="SUPFAM" id="SSF50998">
    <property type="entry name" value="Quinoprotein alcohol dehydrogenase-like"/>
    <property type="match status" value="1"/>
</dbReference>
<name>A0ABS2UU58_9ACTN</name>